<comment type="caution">
    <text evidence="1">The sequence shown here is derived from an EMBL/GenBank/DDBJ whole genome shotgun (WGS) entry which is preliminary data.</text>
</comment>
<protein>
    <submittedName>
        <fullName evidence="1">Lipoprotein</fullName>
    </submittedName>
</protein>
<dbReference type="OrthoDB" id="7017115at2"/>
<reference evidence="1 2" key="1">
    <citation type="submission" date="2015-03" db="EMBL/GenBank/DDBJ databases">
        <title>Pseudomonas fluorescens 1855-344 Genome sequencing and assembly.</title>
        <authorList>
            <person name="Eng W.W.H."/>
            <person name="Gan H.M."/>
            <person name="Savka M.A."/>
        </authorList>
    </citation>
    <scope>NUCLEOTIDE SEQUENCE [LARGE SCALE GENOMIC DNA]</scope>
    <source>
        <strain evidence="1 2">1855-344</strain>
    </source>
</reference>
<dbReference type="PROSITE" id="PS51257">
    <property type="entry name" value="PROKAR_LIPOPROTEIN"/>
    <property type="match status" value="1"/>
</dbReference>
<dbReference type="Proteomes" id="UP000033662">
    <property type="component" value="Unassembled WGS sequence"/>
</dbReference>
<dbReference type="PATRIC" id="fig|132476.4.peg.5377"/>
<proteinExistence type="predicted"/>
<dbReference type="AlphaFoldDB" id="A0A0F4XED8"/>
<keyword evidence="1" id="KW-0449">Lipoprotein</keyword>
<sequence length="257" mass="28835">MHALLRNAGLGCSIALIVGCANKQANTFVFTADLPPGFAYQAVAVYVPAKGQTCTVPGGRNTEVGYNLQWRKSYQPNSEIDLYRTVSGCPLVIYRVKLEINSAYGKDWSDISGDSAGIAIRDELEPQYKGMFSEADESVFYGQCQWLFRTSGKPRILRKILDCKKTNPQGELGRGRPFAAYTLDQLPGKTVRMKIKLAREERPYMGDTWVKVPNGWKRCMGDNFEDQYAFCFGNYKDFSGFQMPDGRQCTIYPGCTE</sequence>
<accession>A0A0F4XED8</accession>
<evidence type="ECO:0000313" key="2">
    <source>
        <dbReference type="Proteomes" id="UP000033662"/>
    </source>
</evidence>
<evidence type="ECO:0000313" key="1">
    <source>
        <dbReference type="EMBL" id="KKA04111.1"/>
    </source>
</evidence>
<dbReference type="EMBL" id="JZXC01000049">
    <property type="protein sequence ID" value="KKA04111.1"/>
    <property type="molecule type" value="Genomic_DNA"/>
</dbReference>
<name>A0A0F4XED8_9PSED</name>
<gene>
    <name evidence="1" type="ORF">VP02_29700</name>
</gene>
<organism evidence="1 2">
    <name type="scientific">Pseudomonas kilonensis</name>
    <dbReference type="NCBI Taxonomy" id="132476"/>
    <lineage>
        <taxon>Bacteria</taxon>
        <taxon>Pseudomonadati</taxon>
        <taxon>Pseudomonadota</taxon>
        <taxon>Gammaproteobacteria</taxon>
        <taxon>Pseudomonadales</taxon>
        <taxon>Pseudomonadaceae</taxon>
        <taxon>Pseudomonas</taxon>
    </lineage>
</organism>